<reference evidence="3" key="1">
    <citation type="submission" date="2018-05" db="EMBL/GenBank/DDBJ databases">
        <authorList>
            <person name="Lanie J.A."/>
            <person name="Ng W.-L."/>
            <person name="Kazmierczak K.M."/>
            <person name="Andrzejewski T.M."/>
            <person name="Davidsen T.M."/>
            <person name="Wayne K.J."/>
            <person name="Tettelin H."/>
            <person name="Glass J.I."/>
            <person name="Rusch D."/>
            <person name="Podicherti R."/>
            <person name="Tsui H.-C.T."/>
            <person name="Winkler M.E."/>
        </authorList>
    </citation>
    <scope>NUCLEOTIDE SEQUENCE</scope>
</reference>
<evidence type="ECO:0008006" key="4">
    <source>
        <dbReference type="Google" id="ProtNLM"/>
    </source>
</evidence>
<gene>
    <name evidence="3" type="ORF">METZ01_LOCUS25176</name>
</gene>
<dbReference type="SUPFAM" id="SSF53092">
    <property type="entry name" value="Creatinase/prolidase N-terminal domain"/>
    <property type="match status" value="1"/>
</dbReference>
<evidence type="ECO:0000259" key="2">
    <source>
        <dbReference type="Pfam" id="PF01321"/>
    </source>
</evidence>
<name>A0A381PZ23_9ZZZZ</name>
<feature type="domain" description="Creatinase N-terminal" evidence="2">
    <location>
        <begin position="67"/>
        <end position="210"/>
    </location>
</feature>
<dbReference type="InterPro" id="IPR050659">
    <property type="entry name" value="Peptidase_M24B"/>
</dbReference>
<dbReference type="EMBL" id="UINC01001149">
    <property type="protein sequence ID" value="SUZ72322.1"/>
    <property type="molecule type" value="Genomic_DNA"/>
</dbReference>
<dbReference type="Gene3D" id="3.40.350.10">
    <property type="entry name" value="Creatinase/prolidase N-terminal domain"/>
    <property type="match status" value="1"/>
</dbReference>
<dbReference type="Gene3D" id="3.90.230.10">
    <property type="entry name" value="Creatinase/methionine aminopeptidase superfamily"/>
    <property type="match status" value="1"/>
</dbReference>
<sequence length="432" mass="48328">MDFVVSSLRQLVLSLVSDTLFQVRKLPSGAIPDRCRYCTIGLDSSNPKKGLFEAWRPLMAGKNIANIERLNKLMDENGFSAVVARSGKNFTYLAGFAYPGTLARHLDFPDSPRGVLVVWPRQGDPVLVVNEIAAPLPRRDSWIENIQVYDGYAESPYARTVDILKEMGLENKKIGAEKDYLSALQWEELTSLLPKAKVMDCTDMMDRVRWIKTSAEVERLQKGANLLDEAYLDVFPTVRPGDTERDVHSRIIEACIRRGANWAHGILNTSRNNVAYGGEGDMVFQSGDIIRNDYVSYLDGYPGHQSRTVVVGEPSRELIETYKVHRDIYRATIDHCRPGVRASDVYHFANNAFNDAGIEGKVALAGHGVGAWWHQQEPYMVPSGKHNLEKGMVVALEPHIGHWHLQDMVLITDDAPLLLSPLINTDEMLVAG</sequence>
<dbReference type="InterPro" id="IPR000994">
    <property type="entry name" value="Pept_M24"/>
</dbReference>
<dbReference type="InterPro" id="IPR000587">
    <property type="entry name" value="Creatinase_N"/>
</dbReference>
<dbReference type="Pfam" id="PF00557">
    <property type="entry name" value="Peptidase_M24"/>
    <property type="match status" value="1"/>
</dbReference>
<dbReference type="CDD" id="cd01066">
    <property type="entry name" value="APP_MetAP"/>
    <property type="match status" value="1"/>
</dbReference>
<organism evidence="3">
    <name type="scientific">marine metagenome</name>
    <dbReference type="NCBI Taxonomy" id="408172"/>
    <lineage>
        <taxon>unclassified sequences</taxon>
        <taxon>metagenomes</taxon>
        <taxon>ecological metagenomes</taxon>
    </lineage>
</organism>
<dbReference type="SUPFAM" id="SSF55920">
    <property type="entry name" value="Creatinase/aminopeptidase"/>
    <property type="match status" value="1"/>
</dbReference>
<feature type="domain" description="Peptidase M24" evidence="1">
    <location>
        <begin position="219"/>
        <end position="413"/>
    </location>
</feature>
<accession>A0A381PZ23</accession>
<dbReference type="InterPro" id="IPR036005">
    <property type="entry name" value="Creatinase/aminopeptidase-like"/>
</dbReference>
<evidence type="ECO:0000313" key="3">
    <source>
        <dbReference type="EMBL" id="SUZ72322.1"/>
    </source>
</evidence>
<proteinExistence type="predicted"/>
<evidence type="ECO:0000259" key="1">
    <source>
        <dbReference type="Pfam" id="PF00557"/>
    </source>
</evidence>
<dbReference type="PANTHER" id="PTHR46112">
    <property type="entry name" value="AMINOPEPTIDASE"/>
    <property type="match status" value="1"/>
</dbReference>
<protein>
    <recommendedName>
        <fullName evidence="4">Peptidase M24 domain-containing protein</fullName>
    </recommendedName>
</protein>
<dbReference type="AlphaFoldDB" id="A0A381PZ23"/>
<dbReference type="PANTHER" id="PTHR46112:SF2">
    <property type="entry name" value="XAA-PRO AMINOPEPTIDASE P-RELATED"/>
    <property type="match status" value="1"/>
</dbReference>
<dbReference type="InterPro" id="IPR029149">
    <property type="entry name" value="Creatin/AminoP/Spt16_N"/>
</dbReference>
<dbReference type="Pfam" id="PF01321">
    <property type="entry name" value="Creatinase_N"/>
    <property type="match status" value="1"/>
</dbReference>